<reference evidence="1" key="2">
    <citation type="submission" date="2023-01" db="EMBL/GenBank/DDBJ databases">
        <authorList>
            <person name="Petersen C."/>
        </authorList>
    </citation>
    <scope>NUCLEOTIDE SEQUENCE</scope>
    <source>
        <strain evidence="1">IBT 17514</strain>
    </source>
</reference>
<name>A0AAD6HE36_9EURO</name>
<dbReference type="Proteomes" id="UP001215712">
    <property type="component" value="Unassembled WGS sequence"/>
</dbReference>
<evidence type="ECO:0000313" key="1">
    <source>
        <dbReference type="EMBL" id="KAJ5709589.1"/>
    </source>
</evidence>
<comment type="caution">
    <text evidence="1">The sequence shown here is derived from an EMBL/GenBank/DDBJ whole genome shotgun (WGS) entry which is preliminary data.</text>
</comment>
<accession>A0AAD6HE36</accession>
<evidence type="ECO:0000313" key="2">
    <source>
        <dbReference type="Proteomes" id="UP001215712"/>
    </source>
</evidence>
<keyword evidence="2" id="KW-1185">Reference proteome</keyword>
<proteinExistence type="predicted"/>
<dbReference type="AlphaFoldDB" id="A0AAD6HE36"/>
<reference evidence="1" key="1">
    <citation type="journal article" date="2023" name="IMA Fungus">
        <title>Comparative genomic study of the Penicillium genus elucidates a diverse pangenome and 15 lateral gene transfer events.</title>
        <authorList>
            <person name="Petersen C."/>
            <person name="Sorensen T."/>
            <person name="Nielsen M.R."/>
            <person name="Sondergaard T.E."/>
            <person name="Sorensen J.L."/>
            <person name="Fitzpatrick D.A."/>
            <person name="Frisvad J.C."/>
            <person name="Nielsen K.L."/>
        </authorList>
    </citation>
    <scope>NUCLEOTIDE SEQUENCE</scope>
    <source>
        <strain evidence="1">IBT 17514</strain>
    </source>
</reference>
<protein>
    <submittedName>
        <fullName evidence="1">Uncharacterized protein</fullName>
    </submittedName>
</protein>
<gene>
    <name evidence="1" type="ORF">N7493_009880</name>
</gene>
<dbReference type="EMBL" id="JAQJAN010000018">
    <property type="protein sequence ID" value="KAJ5709589.1"/>
    <property type="molecule type" value="Genomic_DNA"/>
</dbReference>
<sequence length="63" mass="7189">MSESYSIPDPGDGEIYEMSNMPISHLTPEITENNARQAVREQDDLQLRRIGKIPSLQVVQKYV</sequence>
<organism evidence="1 2">
    <name type="scientific">Penicillium malachiteum</name>
    <dbReference type="NCBI Taxonomy" id="1324776"/>
    <lineage>
        <taxon>Eukaryota</taxon>
        <taxon>Fungi</taxon>
        <taxon>Dikarya</taxon>
        <taxon>Ascomycota</taxon>
        <taxon>Pezizomycotina</taxon>
        <taxon>Eurotiomycetes</taxon>
        <taxon>Eurotiomycetidae</taxon>
        <taxon>Eurotiales</taxon>
        <taxon>Aspergillaceae</taxon>
        <taxon>Penicillium</taxon>
    </lineage>
</organism>